<feature type="domain" description="Bacteriophage T5 Orf172 DNA-binding" evidence="2">
    <location>
        <begin position="10"/>
        <end position="119"/>
    </location>
</feature>
<dbReference type="InterPro" id="IPR053006">
    <property type="entry name" value="Meiosis_regulatory"/>
</dbReference>
<name>L8FSG9_PSED2</name>
<dbReference type="AlphaFoldDB" id="L8FSG9"/>
<gene>
    <name evidence="3" type="ORF">GMDG_06451</name>
</gene>
<dbReference type="HOGENOM" id="CLU_1235490_0_0_1"/>
<keyword evidence="1" id="KW-1133">Transmembrane helix</keyword>
<evidence type="ECO:0000313" key="4">
    <source>
        <dbReference type="Proteomes" id="UP000011064"/>
    </source>
</evidence>
<evidence type="ECO:0000259" key="2">
    <source>
        <dbReference type="Pfam" id="PF10544"/>
    </source>
</evidence>
<proteinExistence type="predicted"/>
<evidence type="ECO:0000256" key="1">
    <source>
        <dbReference type="SAM" id="Phobius"/>
    </source>
</evidence>
<dbReference type="Proteomes" id="UP000011064">
    <property type="component" value="Unassembled WGS sequence"/>
</dbReference>
<keyword evidence="1" id="KW-0812">Transmembrane</keyword>
<dbReference type="PANTHER" id="PTHR28094">
    <property type="entry name" value="MEIOTICALLY UP-REGULATED GENE 113 PROTEIN"/>
    <property type="match status" value="1"/>
</dbReference>
<dbReference type="VEuPathDB" id="FungiDB:GMDG_06451"/>
<dbReference type="InParanoid" id="L8FSG9"/>
<dbReference type="EMBL" id="GL573330">
    <property type="protein sequence ID" value="ELR03920.1"/>
    <property type="molecule type" value="Genomic_DNA"/>
</dbReference>
<keyword evidence="4" id="KW-1185">Reference proteome</keyword>
<dbReference type="STRING" id="658429.L8FSG9"/>
<evidence type="ECO:0000313" key="3">
    <source>
        <dbReference type="EMBL" id="ELR03920.1"/>
    </source>
</evidence>
<feature type="transmembrane region" description="Helical" evidence="1">
    <location>
        <begin position="188"/>
        <end position="221"/>
    </location>
</feature>
<reference evidence="4" key="1">
    <citation type="submission" date="2010-09" db="EMBL/GenBank/DDBJ databases">
        <title>The genome sequence of Geomyces destructans 20631-21.</title>
        <authorList>
            <consortium name="The Broad Institute Genome Sequencing Platform"/>
            <person name="Cuomo C.A."/>
            <person name="Blehert D.S."/>
            <person name="Lorch J.M."/>
            <person name="Young S.K."/>
            <person name="Zeng Q."/>
            <person name="Gargeya S."/>
            <person name="Fitzgerald M."/>
            <person name="Haas B."/>
            <person name="Abouelleil A."/>
            <person name="Alvarado L."/>
            <person name="Arachchi H.M."/>
            <person name="Berlin A."/>
            <person name="Brown A."/>
            <person name="Chapman S.B."/>
            <person name="Chen Z."/>
            <person name="Dunbar C."/>
            <person name="Freedman E."/>
            <person name="Gearin G."/>
            <person name="Gellesch M."/>
            <person name="Goldberg J."/>
            <person name="Griggs A."/>
            <person name="Gujja S."/>
            <person name="Heiman D."/>
            <person name="Howarth C."/>
            <person name="Larson L."/>
            <person name="Lui A."/>
            <person name="MacDonald P.J.P."/>
            <person name="Montmayeur A."/>
            <person name="Murphy C."/>
            <person name="Neiman D."/>
            <person name="Pearson M."/>
            <person name="Priest M."/>
            <person name="Roberts A."/>
            <person name="Saif S."/>
            <person name="Shea T."/>
            <person name="Shenoy N."/>
            <person name="Sisk P."/>
            <person name="Stolte C."/>
            <person name="Sykes S."/>
            <person name="Wortman J."/>
            <person name="Nusbaum C."/>
            <person name="Birren B."/>
        </authorList>
    </citation>
    <scope>NUCLEOTIDE SEQUENCE [LARGE SCALE GENOMIC DNA]</scope>
    <source>
        <strain evidence="4">ATCC MYA-4855 / 20631-21</strain>
    </source>
</reference>
<accession>L8FSG9</accession>
<dbReference type="InterPro" id="IPR018306">
    <property type="entry name" value="Phage_T5_Orf172_DNA-bd"/>
</dbReference>
<dbReference type="Pfam" id="PF10544">
    <property type="entry name" value="T5orf172"/>
    <property type="match status" value="1"/>
</dbReference>
<dbReference type="PANTHER" id="PTHR28094:SF1">
    <property type="entry name" value="MEIOTICALLY UP-REGULATED GENE 113 PROTEIN"/>
    <property type="match status" value="1"/>
</dbReference>
<organism evidence="3 4">
    <name type="scientific">Pseudogymnoascus destructans (strain ATCC MYA-4855 / 20631-21)</name>
    <name type="common">Bat white-nose syndrome fungus</name>
    <name type="synonym">Geomyces destructans</name>
    <dbReference type="NCBI Taxonomy" id="658429"/>
    <lineage>
        <taxon>Eukaryota</taxon>
        <taxon>Fungi</taxon>
        <taxon>Dikarya</taxon>
        <taxon>Ascomycota</taxon>
        <taxon>Pezizomycotina</taxon>
        <taxon>Leotiomycetes</taxon>
        <taxon>Thelebolales</taxon>
        <taxon>Thelebolaceae</taxon>
        <taxon>Pseudogymnoascus</taxon>
    </lineage>
</organism>
<sequence>MKHILDKEKGFVYMYKLDSSEGNVKIGKSKQKHGLRVKQWANSCKLPFERISDPDDKRFLYYGIVEKLVHTELSNSRKTYECGTCKKNGRKQKEDAKADHAEWFKVAEPDALEVVERWRGWLVRHQPYGKDGALRGIWIWKHRKLLEANTDNFKEWPILMWSDWSEYAWYIVDNYLDEELPTMLRSSLFINAVLVFVTRLWCVSNAFLSSIFTIVILAIFFKYS</sequence>
<protein>
    <recommendedName>
        <fullName evidence="2">Bacteriophage T5 Orf172 DNA-binding domain-containing protein</fullName>
    </recommendedName>
</protein>
<keyword evidence="1" id="KW-0472">Membrane</keyword>
<dbReference type="OrthoDB" id="3565211at2759"/>